<comment type="subcellular location">
    <subcellularLocation>
        <location evidence="7">Cell membrane</location>
        <topology evidence="7">Single-pass membrane protein</topology>
    </subcellularLocation>
</comment>
<dbReference type="CDD" id="cd08010">
    <property type="entry name" value="MltG_like"/>
    <property type="match status" value="1"/>
</dbReference>
<comment type="catalytic activity">
    <reaction evidence="7">
        <text>a peptidoglycan chain = a peptidoglycan chain with N-acetyl-1,6-anhydromuramyl-[peptide] at the reducing end + a peptidoglycan chain with N-acetylglucosamine at the non-reducing end.</text>
        <dbReference type="EC" id="4.2.2.29"/>
    </reaction>
</comment>
<dbReference type="RefSeq" id="WP_206581255.1">
    <property type="nucleotide sequence ID" value="NZ_JAFJZZ010000001.1"/>
</dbReference>
<dbReference type="HAMAP" id="MF_02065">
    <property type="entry name" value="MltG"/>
    <property type="match status" value="1"/>
</dbReference>
<dbReference type="EC" id="4.2.2.29" evidence="7"/>
<name>A0A939IHW1_CLOAM</name>
<evidence type="ECO:0000313" key="8">
    <source>
        <dbReference type="EMBL" id="MBN7772451.1"/>
    </source>
</evidence>
<keyword evidence="3 7" id="KW-1133">Transmembrane helix</keyword>
<accession>A0A939IHW1</accession>
<comment type="caution">
    <text evidence="8">The sequence shown here is derived from an EMBL/GenBank/DDBJ whole genome shotgun (WGS) entry which is preliminary data.</text>
</comment>
<evidence type="ECO:0000256" key="7">
    <source>
        <dbReference type="HAMAP-Rule" id="MF_02065"/>
    </source>
</evidence>
<evidence type="ECO:0000256" key="1">
    <source>
        <dbReference type="ARBA" id="ARBA00022475"/>
    </source>
</evidence>
<keyword evidence="4 7" id="KW-0472">Membrane</keyword>
<proteinExistence type="inferred from homology"/>
<reference evidence="8" key="1">
    <citation type="submission" date="2021-02" db="EMBL/GenBank/DDBJ databases">
        <title>Abyssanaerobacter marinus gen.nov., sp., nov, anaerobic bacterium isolated from the Onnuri vent field of Indian Ocean and suggestion of Mogibacteriaceae fam. nov., and proposal of reclassification of ambiguous this family's genus member.</title>
        <authorList>
            <person name="Kim Y.J."/>
            <person name="Yang J.-A."/>
        </authorList>
    </citation>
    <scope>NUCLEOTIDE SEQUENCE</scope>
    <source>
        <strain evidence="8">DSM 2634</strain>
    </source>
</reference>
<dbReference type="PANTHER" id="PTHR30518:SF2">
    <property type="entry name" value="ENDOLYTIC MUREIN TRANSGLYCOSYLASE"/>
    <property type="match status" value="1"/>
</dbReference>
<evidence type="ECO:0000256" key="4">
    <source>
        <dbReference type="ARBA" id="ARBA00023136"/>
    </source>
</evidence>
<dbReference type="InterPro" id="IPR003770">
    <property type="entry name" value="MLTG-like"/>
</dbReference>
<feature type="transmembrane region" description="Helical" evidence="7">
    <location>
        <begin position="12"/>
        <end position="36"/>
    </location>
</feature>
<sequence length="350" mass="38721">MGKKRESTKKNNVFAKLGIVLIVLIVIISGAVSLYLGKAAKPLNADTTDTVLISIPSGSGTGTIAEILVSNKIINSASNFKLLSKIEGNDGKFKAGSYSLSPSMSYQEIVDSLISGNSATTRFTIPEGLTLSETADRLADKNLINTDAFMKAAESSNFDYKFMSLLPNGSNRLEGFLYPETYDVFTNASEEDILIRMLSQFDKLVTEEYYTRAAELGYDMYDIVTIASLIEKETRVSAERATVASVIYNRMAINMPLQIDATVQYALGNHKERLDYNDTEVDSPYNTYQHIGLPPGPICSPSIDSIKAALYPDTTNYYYYVLKPEMNGAHNFSNTYEEFLKNKKAYLKAL</sequence>
<dbReference type="GO" id="GO:0009252">
    <property type="term" value="P:peptidoglycan biosynthetic process"/>
    <property type="evidence" value="ECO:0007669"/>
    <property type="project" value="UniProtKB-UniRule"/>
</dbReference>
<dbReference type="GO" id="GO:0071555">
    <property type="term" value="P:cell wall organization"/>
    <property type="evidence" value="ECO:0007669"/>
    <property type="project" value="UniProtKB-KW"/>
</dbReference>
<evidence type="ECO:0000256" key="5">
    <source>
        <dbReference type="ARBA" id="ARBA00023239"/>
    </source>
</evidence>
<dbReference type="Pfam" id="PF02618">
    <property type="entry name" value="YceG"/>
    <property type="match status" value="1"/>
</dbReference>
<dbReference type="EMBL" id="JAFJZZ010000001">
    <property type="protein sequence ID" value="MBN7772451.1"/>
    <property type="molecule type" value="Genomic_DNA"/>
</dbReference>
<feature type="site" description="Important for catalytic activity" evidence="7">
    <location>
        <position position="233"/>
    </location>
</feature>
<evidence type="ECO:0000256" key="2">
    <source>
        <dbReference type="ARBA" id="ARBA00022692"/>
    </source>
</evidence>
<gene>
    <name evidence="7 8" type="primary">mltG</name>
    <name evidence="8" type="ORF">JYB65_03675</name>
</gene>
<evidence type="ECO:0000313" key="9">
    <source>
        <dbReference type="Proteomes" id="UP000664545"/>
    </source>
</evidence>
<keyword evidence="6 7" id="KW-0961">Cell wall biogenesis/degradation</keyword>
<keyword evidence="2 7" id="KW-0812">Transmembrane</keyword>
<dbReference type="PANTHER" id="PTHR30518">
    <property type="entry name" value="ENDOLYTIC MUREIN TRANSGLYCOSYLASE"/>
    <property type="match status" value="1"/>
</dbReference>
<dbReference type="Gene3D" id="3.30.1490.480">
    <property type="entry name" value="Endolytic murein transglycosylase"/>
    <property type="match status" value="1"/>
</dbReference>
<evidence type="ECO:0000256" key="6">
    <source>
        <dbReference type="ARBA" id="ARBA00023316"/>
    </source>
</evidence>
<dbReference type="GO" id="GO:0005886">
    <property type="term" value="C:plasma membrane"/>
    <property type="evidence" value="ECO:0007669"/>
    <property type="project" value="UniProtKB-SubCell"/>
</dbReference>
<protein>
    <recommendedName>
        <fullName evidence="7">Endolytic murein transglycosylase</fullName>
        <ecNumber evidence="7">4.2.2.29</ecNumber>
    </recommendedName>
    <alternativeName>
        <fullName evidence="7">Peptidoglycan lytic transglycosylase</fullName>
    </alternativeName>
    <alternativeName>
        <fullName evidence="7">Peptidoglycan polymerization terminase</fullName>
    </alternativeName>
</protein>
<evidence type="ECO:0000256" key="3">
    <source>
        <dbReference type="ARBA" id="ARBA00022989"/>
    </source>
</evidence>
<comment type="similarity">
    <text evidence="7">Belongs to the transglycosylase MltG family.</text>
</comment>
<dbReference type="AlphaFoldDB" id="A0A939IHW1"/>
<keyword evidence="9" id="KW-1185">Reference proteome</keyword>
<comment type="function">
    <text evidence="7">Functions as a peptidoglycan terminase that cleaves nascent peptidoglycan strands endolytically to terminate their elongation.</text>
</comment>
<dbReference type="Proteomes" id="UP000664545">
    <property type="component" value="Unassembled WGS sequence"/>
</dbReference>
<keyword evidence="1 7" id="KW-1003">Cell membrane</keyword>
<keyword evidence="5 7" id="KW-0456">Lyase</keyword>
<organism evidence="8 9">
    <name type="scientific">Clostridium aminobutyricum</name>
    <dbReference type="NCBI Taxonomy" id="33953"/>
    <lineage>
        <taxon>Bacteria</taxon>
        <taxon>Bacillati</taxon>
        <taxon>Bacillota</taxon>
        <taxon>Clostridia</taxon>
        <taxon>Eubacteriales</taxon>
        <taxon>Clostridiaceae</taxon>
        <taxon>Clostridium</taxon>
    </lineage>
</organism>
<dbReference type="NCBIfam" id="TIGR00247">
    <property type="entry name" value="endolytic transglycosylase MltG"/>
    <property type="match status" value="1"/>
</dbReference>
<dbReference type="GO" id="GO:0008932">
    <property type="term" value="F:lytic endotransglycosylase activity"/>
    <property type="evidence" value="ECO:0007669"/>
    <property type="project" value="UniProtKB-UniRule"/>
</dbReference>